<dbReference type="Proteomes" id="UP000823858">
    <property type="component" value="Unassembled WGS sequence"/>
</dbReference>
<keyword evidence="2 6" id="KW-0812">Transmembrane</keyword>
<feature type="compositionally biased region" description="Low complexity" evidence="5">
    <location>
        <begin position="19"/>
        <end position="48"/>
    </location>
</feature>
<feature type="domain" description="Lipopolysaccharide assembly protein A" evidence="7">
    <location>
        <begin position="108"/>
        <end position="165"/>
    </location>
</feature>
<evidence type="ECO:0000313" key="9">
    <source>
        <dbReference type="Proteomes" id="UP000823858"/>
    </source>
</evidence>
<evidence type="ECO:0000259" key="7">
    <source>
        <dbReference type="Pfam" id="PF06305"/>
    </source>
</evidence>
<accession>A0A9D2TNC3</accession>
<feature type="transmembrane region" description="Helical" evidence="6">
    <location>
        <begin position="89"/>
        <end position="110"/>
    </location>
</feature>
<evidence type="ECO:0000256" key="3">
    <source>
        <dbReference type="ARBA" id="ARBA00022989"/>
    </source>
</evidence>
<feature type="compositionally biased region" description="Low complexity" evidence="5">
    <location>
        <begin position="65"/>
        <end position="75"/>
    </location>
</feature>
<evidence type="ECO:0000256" key="6">
    <source>
        <dbReference type="SAM" id="Phobius"/>
    </source>
</evidence>
<comment type="caution">
    <text evidence="8">The sequence shown here is derived from an EMBL/GenBank/DDBJ whole genome shotgun (WGS) entry which is preliminary data.</text>
</comment>
<keyword evidence="3 6" id="KW-1133">Transmembrane helix</keyword>
<organism evidence="8 9">
    <name type="scientific">Candidatus Corynebacterium faecigallinarum</name>
    <dbReference type="NCBI Taxonomy" id="2838528"/>
    <lineage>
        <taxon>Bacteria</taxon>
        <taxon>Bacillati</taxon>
        <taxon>Actinomycetota</taxon>
        <taxon>Actinomycetes</taxon>
        <taxon>Mycobacteriales</taxon>
        <taxon>Corynebacteriaceae</taxon>
        <taxon>Corynebacterium</taxon>
    </lineage>
</organism>
<reference evidence="8" key="2">
    <citation type="submission" date="2021-04" db="EMBL/GenBank/DDBJ databases">
        <authorList>
            <person name="Gilroy R."/>
        </authorList>
    </citation>
    <scope>NUCLEOTIDE SEQUENCE</scope>
    <source>
        <strain evidence="8">ChiHjej13B12-4958</strain>
    </source>
</reference>
<evidence type="ECO:0000256" key="2">
    <source>
        <dbReference type="ARBA" id="ARBA00022692"/>
    </source>
</evidence>
<dbReference type="EMBL" id="DWVP01000006">
    <property type="protein sequence ID" value="HJC84687.1"/>
    <property type="molecule type" value="Genomic_DNA"/>
</dbReference>
<evidence type="ECO:0000256" key="4">
    <source>
        <dbReference type="ARBA" id="ARBA00023136"/>
    </source>
</evidence>
<sequence>MTRNSQDGTRPEGARQAGDETAAEAGTETGTEAGAAGSADAAATGDAAGRTELEPLPESVEIPAAEDASAESTSSQNHSVSGSRAGTTWVALIIGAVVLVLLLLFILQNLDSVRLQMFVWEWNFPIGVGMLIAAIGGALVMACVGGVRMIQLRRQISHPDRKKKSRRKR</sequence>
<gene>
    <name evidence="8" type="ORF">H9751_03910</name>
</gene>
<dbReference type="InterPro" id="IPR010445">
    <property type="entry name" value="LapA_dom"/>
</dbReference>
<keyword evidence="4 6" id="KW-0472">Membrane</keyword>
<feature type="transmembrane region" description="Helical" evidence="6">
    <location>
        <begin position="122"/>
        <end position="147"/>
    </location>
</feature>
<feature type="region of interest" description="Disordered" evidence="5">
    <location>
        <begin position="1"/>
        <end position="82"/>
    </location>
</feature>
<evidence type="ECO:0000256" key="1">
    <source>
        <dbReference type="ARBA" id="ARBA00022475"/>
    </source>
</evidence>
<name>A0A9D2TNC3_9CORY</name>
<dbReference type="AlphaFoldDB" id="A0A9D2TNC3"/>
<dbReference type="GO" id="GO:0005886">
    <property type="term" value="C:plasma membrane"/>
    <property type="evidence" value="ECO:0007669"/>
    <property type="project" value="InterPro"/>
</dbReference>
<evidence type="ECO:0000256" key="5">
    <source>
        <dbReference type="SAM" id="MobiDB-lite"/>
    </source>
</evidence>
<keyword evidence="1" id="KW-1003">Cell membrane</keyword>
<evidence type="ECO:0000313" key="8">
    <source>
        <dbReference type="EMBL" id="HJC84687.1"/>
    </source>
</evidence>
<proteinExistence type="predicted"/>
<reference evidence="8" key="1">
    <citation type="journal article" date="2021" name="PeerJ">
        <title>Extensive microbial diversity within the chicken gut microbiome revealed by metagenomics and culture.</title>
        <authorList>
            <person name="Gilroy R."/>
            <person name="Ravi A."/>
            <person name="Getino M."/>
            <person name="Pursley I."/>
            <person name="Horton D.L."/>
            <person name="Alikhan N.F."/>
            <person name="Baker D."/>
            <person name="Gharbi K."/>
            <person name="Hall N."/>
            <person name="Watson M."/>
            <person name="Adriaenssens E.M."/>
            <person name="Foster-Nyarko E."/>
            <person name="Jarju S."/>
            <person name="Secka A."/>
            <person name="Antonio M."/>
            <person name="Oren A."/>
            <person name="Chaudhuri R.R."/>
            <person name="La Ragione R."/>
            <person name="Hildebrand F."/>
            <person name="Pallen M.J."/>
        </authorList>
    </citation>
    <scope>NUCLEOTIDE SEQUENCE</scope>
    <source>
        <strain evidence="8">ChiHjej13B12-4958</strain>
    </source>
</reference>
<dbReference type="Pfam" id="PF06305">
    <property type="entry name" value="LapA_dom"/>
    <property type="match status" value="1"/>
</dbReference>
<protein>
    <submittedName>
        <fullName evidence="8">DUF1049 domain-containing protein</fullName>
    </submittedName>
</protein>